<evidence type="ECO:0000313" key="3">
    <source>
        <dbReference type="EMBL" id="GAQ47240.1"/>
    </source>
</evidence>
<dbReference type="EMBL" id="BCMY01000026">
    <property type="protein sequence ID" value="GAQ47240.1"/>
    <property type="molecule type" value="Genomic_DNA"/>
</dbReference>
<accession>A0A117E3J9</accession>
<name>A0A117E3J9_ASPNG</name>
<feature type="domain" description="COP9 signalosome complex subunit 3 N-terminal helical repeats" evidence="2">
    <location>
        <begin position="42"/>
        <end position="183"/>
    </location>
</feature>
<sequence>MAEILAHLTSASSELRAINNTRDERYDTQIRDLVAYIKNCDKDLDTQYLLDNLDPSQHTLCYLLILNIQVDSLQKRTKESVPDEIKPGNDLWARVAYFLQHFDPIQVRYAGYEWRRLVELLAHAAEVTAKPFLAVQVIKEALLRLNSPGVLTSLHVTFLRLTLLSKSYHHALPVMERWVFQFPTSSVQAYRKHISRPLCSEDTFGDTFISDASGFSAKLTYRDHMRFFLYGAMIYLALKEWDKALHWLSIVISSPVNDSVSKIMIEGYKKWILASLLAHGKLISSPRVISAHVSKVYQTLTKPYASLVDAFERGDYPRLRAEIDIGRSVWRTDNNEGLVSQLFYAYNSFLVIKLGRTFSALTAADVAQRTLAPLAFSANIEDFVALLVMSGTLSATLVHLHGQADATMLRFFARRESYLNSEILMRTRLVEEARVLGLITKDANQCSSELQLGNESLQVLSRNQRWPDASRVSGDAVGELNGGLEIDEDIMGDGT</sequence>
<evidence type="ECO:0000256" key="1">
    <source>
        <dbReference type="ARBA" id="ARBA00022490"/>
    </source>
</evidence>
<dbReference type="OMA" id="NHYHDLV"/>
<dbReference type="VEuPathDB" id="FungiDB:M747DRAFT_241634"/>
<proteinExistence type="predicted"/>
<dbReference type="GO" id="GO:0008180">
    <property type="term" value="C:COP9 signalosome"/>
    <property type="evidence" value="ECO:0007669"/>
    <property type="project" value="TreeGrafter"/>
</dbReference>
<dbReference type="PANTHER" id="PTHR10758">
    <property type="entry name" value="26S PROTEASOME NON-ATPASE REGULATORY SUBUNIT 3/COP9 SIGNALOSOME COMPLEX SUBUNIT 3"/>
    <property type="match status" value="1"/>
</dbReference>
<reference evidence="4" key="1">
    <citation type="journal article" date="2016" name="Genome Announc.">
        <title>Draft genome sequence of Aspergillus niger strain An76.</title>
        <authorList>
            <person name="Gong W."/>
            <person name="Cheng Z."/>
            <person name="Zhang H."/>
            <person name="Liu L."/>
            <person name="Gao P."/>
            <person name="Wang L."/>
        </authorList>
    </citation>
    <scope>NUCLEOTIDE SEQUENCE [LARGE SCALE GENOMIC DNA]</scope>
    <source>
        <strain evidence="4">An76</strain>
    </source>
</reference>
<organism evidence="3 4">
    <name type="scientific">Aspergillus niger</name>
    <dbReference type="NCBI Taxonomy" id="5061"/>
    <lineage>
        <taxon>Eukaryota</taxon>
        <taxon>Fungi</taxon>
        <taxon>Dikarya</taxon>
        <taxon>Ascomycota</taxon>
        <taxon>Pezizomycotina</taxon>
        <taxon>Eurotiomycetes</taxon>
        <taxon>Eurotiomycetidae</taxon>
        <taxon>Eurotiales</taxon>
        <taxon>Aspergillaceae</taxon>
        <taxon>Aspergillus</taxon>
        <taxon>Aspergillus subgen. Circumdati</taxon>
    </lineage>
</organism>
<gene>
    <name evidence="3" type="ORF">ABL_09901</name>
</gene>
<dbReference type="InterPro" id="IPR050756">
    <property type="entry name" value="CSN3"/>
</dbReference>
<dbReference type="VEuPathDB" id="FungiDB:ASPNIDRAFT2_186194"/>
<dbReference type="AlphaFoldDB" id="A0A117E3J9"/>
<dbReference type="InterPro" id="IPR055089">
    <property type="entry name" value="COP9_N"/>
</dbReference>
<dbReference type="PANTHER" id="PTHR10758:SF1">
    <property type="entry name" value="COP9 SIGNALOSOME COMPLEX SUBUNIT 3"/>
    <property type="match status" value="1"/>
</dbReference>
<dbReference type="OrthoDB" id="29061at2759"/>
<keyword evidence="1" id="KW-0963">Cytoplasm</keyword>
<feature type="domain" description="COP9 signalosome complex subunit 3 N-terminal helical repeats" evidence="2">
    <location>
        <begin position="217"/>
        <end position="291"/>
    </location>
</feature>
<protein>
    <submittedName>
        <fullName evidence="3">COP9 signalosome complex subunit 3</fullName>
    </submittedName>
</protein>
<dbReference type="Pfam" id="PF22788">
    <property type="entry name" value="COP9_hel_rpt"/>
    <property type="match status" value="2"/>
</dbReference>
<evidence type="ECO:0000313" key="4">
    <source>
        <dbReference type="Proteomes" id="UP000068243"/>
    </source>
</evidence>
<dbReference type="VEuPathDB" id="FungiDB:ATCC64974_32920"/>
<comment type="caution">
    <text evidence="3">The sequence shown here is derived from an EMBL/GenBank/DDBJ whole genome shotgun (WGS) entry which is preliminary data.</text>
</comment>
<dbReference type="GO" id="GO:0006511">
    <property type="term" value="P:ubiquitin-dependent protein catabolic process"/>
    <property type="evidence" value="ECO:0007669"/>
    <property type="project" value="TreeGrafter"/>
</dbReference>
<evidence type="ECO:0000259" key="2">
    <source>
        <dbReference type="Pfam" id="PF22788"/>
    </source>
</evidence>
<dbReference type="Proteomes" id="UP000068243">
    <property type="component" value="Unassembled WGS sequence"/>
</dbReference>